<reference evidence="1 2" key="1">
    <citation type="journal article" date="2022" name="Plant J.">
        <title>Chromosome-level genome of Camellia lanceoleosa provides a valuable resource for understanding genome evolution and self-incompatibility.</title>
        <authorList>
            <person name="Gong W."/>
            <person name="Xiao S."/>
            <person name="Wang L."/>
            <person name="Liao Z."/>
            <person name="Chang Y."/>
            <person name="Mo W."/>
            <person name="Hu G."/>
            <person name="Li W."/>
            <person name="Zhao G."/>
            <person name="Zhu H."/>
            <person name="Hu X."/>
            <person name="Ji K."/>
            <person name="Xiang X."/>
            <person name="Song Q."/>
            <person name="Yuan D."/>
            <person name="Jin S."/>
            <person name="Zhang L."/>
        </authorList>
    </citation>
    <scope>NUCLEOTIDE SEQUENCE [LARGE SCALE GENOMIC DNA]</scope>
    <source>
        <strain evidence="1">SQ_2022a</strain>
    </source>
</reference>
<accession>A0ACC0HUC1</accession>
<proteinExistence type="predicted"/>
<comment type="caution">
    <text evidence="1">The sequence shown here is derived from an EMBL/GenBank/DDBJ whole genome shotgun (WGS) entry which is preliminary data.</text>
</comment>
<evidence type="ECO:0000313" key="1">
    <source>
        <dbReference type="EMBL" id="KAI8017192.1"/>
    </source>
</evidence>
<name>A0ACC0HUC1_9ERIC</name>
<organism evidence="1 2">
    <name type="scientific">Camellia lanceoleosa</name>
    <dbReference type="NCBI Taxonomy" id="1840588"/>
    <lineage>
        <taxon>Eukaryota</taxon>
        <taxon>Viridiplantae</taxon>
        <taxon>Streptophyta</taxon>
        <taxon>Embryophyta</taxon>
        <taxon>Tracheophyta</taxon>
        <taxon>Spermatophyta</taxon>
        <taxon>Magnoliopsida</taxon>
        <taxon>eudicotyledons</taxon>
        <taxon>Gunneridae</taxon>
        <taxon>Pentapetalae</taxon>
        <taxon>asterids</taxon>
        <taxon>Ericales</taxon>
        <taxon>Theaceae</taxon>
        <taxon>Camellia</taxon>
    </lineage>
</organism>
<dbReference type="EMBL" id="CM045759">
    <property type="protein sequence ID" value="KAI8017192.1"/>
    <property type="molecule type" value="Genomic_DNA"/>
</dbReference>
<keyword evidence="2" id="KW-1185">Reference proteome</keyword>
<gene>
    <name evidence="1" type="ORF">LOK49_LG04G03695</name>
</gene>
<protein>
    <submittedName>
        <fullName evidence="1">UDP-glycosyltransferase 90A1</fullName>
    </submittedName>
</protein>
<sequence>MESVCAKVPILAWPMMAEQHLNARMVVEIKVGLRVETSNGSVRGFVKWQGLEKMVRELMQGEMGKEVRKKVGEFGEAARKAMEEGGSSWYTLNQFIDELQALRGNSSKLCC</sequence>
<evidence type="ECO:0000313" key="2">
    <source>
        <dbReference type="Proteomes" id="UP001060215"/>
    </source>
</evidence>
<dbReference type="Proteomes" id="UP001060215">
    <property type="component" value="Chromosome 2"/>
</dbReference>